<evidence type="ECO:0000259" key="2">
    <source>
        <dbReference type="Pfam" id="PF07589"/>
    </source>
</evidence>
<dbReference type="Proteomes" id="UP000307790">
    <property type="component" value="Unassembled WGS sequence"/>
</dbReference>
<dbReference type="EMBL" id="VCBC01000022">
    <property type="protein sequence ID" value="TLU60000.1"/>
    <property type="molecule type" value="Genomic_DNA"/>
</dbReference>
<keyword evidence="1" id="KW-0732">Signal</keyword>
<feature type="chain" id="PRO_5024418700" evidence="1">
    <location>
        <begin position="25"/>
        <end position="230"/>
    </location>
</feature>
<dbReference type="RefSeq" id="WP_138321651.1">
    <property type="nucleotide sequence ID" value="NZ_VCBC01000022.1"/>
</dbReference>
<feature type="domain" description="Ice-binding protein C-terminal" evidence="2">
    <location>
        <begin position="205"/>
        <end position="226"/>
    </location>
</feature>
<dbReference type="NCBIfam" id="TIGR02595">
    <property type="entry name" value="PEP_CTERM"/>
    <property type="match status" value="1"/>
</dbReference>
<keyword evidence="4" id="KW-1185">Reference proteome</keyword>
<dbReference type="Pfam" id="PF07589">
    <property type="entry name" value="PEP-CTERM"/>
    <property type="match status" value="1"/>
</dbReference>
<gene>
    <name evidence="3" type="ORF">FE810_16390</name>
</gene>
<reference evidence="3 4" key="1">
    <citation type="submission" date="2019-05" db="EMBL/GenBank/DDBJ databases">
        <title>Genome sequences of Thalassotalea litorea 1K03283.</title>
        <authorList>
            <person name="Zhang D."/>
        </authorList>
    </citation>
    <scope>NUCLEOTIDE SEQUENCE [LARGE SCALE GENOMIC DNA]</scope>
    <source>
        <strain evidence="3 4">MCCC 1K03283</strain>
    </source>
</reference>
<proteinExistence type="predicted"/>
<accession>A0A5R9IEG4</accession>
<feature type="signal peptide" evidence="1">
    <location>
        <begin position="1"/>
        <end position="24"/>
    </location>
</feature>
<evidence type="ECO:0000313" key="3">
    <source>
        <dbReference type="EMBL" id="TLU60000.1"/>
    </source>
</evidence>
<organism evidence="3 4">
    <name type="scientific">Thalassotalea litorea</name>
    <dbReference type="NCBI Taxonomy" id="2020715"/>
    <lineage>
        <taxon>Bacteria</taxon>
        <taxon>Pseudomonadati</taxon>
        <taxon>Pseudomonadota</taxon>
        <taxon>Gammaproteobacteria</taxon>
        <taxon>Alteromonadales</taxon>
        <taxon>Colwelliaceae</taxon>
        <taxon>Thalassotalea</taxon>
    </lineage>
</organism>
<protein>
    <submittedName>
        <fullName evidence="3">PEP-CTERM sorting domain-containing protein</fullName>
    </submittedName>
</protein>
<comment type="caution">
    <text evidence="3">The sequence shown here is derived from an EMBL/GenBank/DDBJ whole genome shotgun (WGS) entry which is preliminary data.</text>
</comment>
<sequence length="230" mass="24336">MLNKVKITTAFLLSFCFLGFNAHAGLVKIDDKSDEKKISEIATGSYDGGNVGTGADPSGFWGSNLQLVADGTVSMLFEFISDHAAYNNAVFAGEGGDIGGLDNTIQGSFSVLFTGVADDFLPFSFIADCGGFSVSGCTSSKGSVQNGSNSQGDQGNDVSFFISKKVSNNTNSIYYLFFNDGTNDLDFDDMIVRLTVTPAEPPQEVPEPGALALLALGMIGFVARKRLIKR</sequence>
<dbReference type="AlphaFoldDB" id="A0A5R9IEG4"/>
<dbReference type="InterPro" id="IPR013424">
    <property type="entry name" value="Ice-binding_C"/>
</dbReference>
<evidence type="ECO:0000313" key="4">
    <source>
        <dbReference type="Proteomes" id="UP000307790"/>
    </source>
</evidence>
<name>A0A5R9IEG4_9GAMM</name>
<evidence type="ECO:0000256" key="1">
    <source>
        <dbReference type="SAM" id="SignalP"/>
    </source>
</evidence>